<dbReference type="GO" id="GO:0003700">
    <property type="term" value="F:DNA-binding transcription factor activity"/>
    <property type="evidence" value="ECO:0007669"/>
    <property type="project" value="InterPro"/>
</dbReference>
<keyword evidence="3" id="KW-0238">DNA-binding</keyword>
<dbReference type="SUPFAM" id="SSF53850">
    <property type="entry name" value="Periplasmic binding protein-like II"/>
    <property type="match status" value="1"/>
</dbReference>
<dbReference type="RefSeq" id="WP_128500484.1">
    <property type="nucleotide sequence ID" value="NZ_CP035107.1"/>
</dbReference>
<comment type="similarity">
    <text evidence="1">Belongs to the LysR transcriptional regulatory family.</text>
</comment>
<dbReference type="Pfam" id="PF03466">
    <property type="entry name" value="LysR_substrate"/>
    <property type="match status" value="1"/>
</dbReference>
<dbReference type="Gene3D" id="3.40.190.290">
    <property type="match status" value="1"/>
</dbReference>
<evidence type="ECO:0000256" key="4">
    <source>
        <dbReference type="ARBA" id="ARBA00023163"/>
    </source>
</evidence>
<reference evidence="6 7" key="1">
    <citation type="submission" date="2019-01" db="EMBL/GenBank/DDBJ databases">
        <title>Whole Genome of Ornithobacterium rhinotracheale FARPER-174b.</title>
        <authorList>
            <person name="Tataje-Lavanda L.A."/>
            <person name="Montalvan A."/>
            <person name="Montesinos R."/>
            <person name="Zimic M."/>
            <person name="Fernandez-Sanchez M."/>
            <person name="Fernandez-Diaz M."/>
        </authorList>
    </citation>
    <scope>NUCLEOTIDE SEQUENCE [LARGE SCALE GENOMIC DNA]</scope>
    <source>
        <strain evidence="6 7">FARPER-174b</strain>
    </source>
</reference>
<sequence>MIHHKYIVFKEVALKKSFSAAAHALHLSQSAVSKNIKNLESTLGTPLFLREGNKIKLTPKAEKLLKYVFEIEEIELKINDEFSNQKTKITELKFGASTTLANYIIPFVFQDLIKFKNIQKINFCSGNSSQIEAQVLAHKMDFALVENIGKNTQLQYIPFVEDEIVLVCRKTLKIKEEIGLEQLQKLPFISREYGSGTQKVIETALTKKGIKNLNTVAIYDSTEGIKTILKNSDYFAFLSIHAVREEVLNQELKIIEIQDFSINRMFHFILRQGFSSQHLNTLMQKINQAYYKNA</sequence>
<evidence type="ECO:0000256" key="1">
    <source>
        <dbReference type="ARBA" id="ARBA00009437"/>
    </source>
</evidence>
<dbReference type="InterPro" id="IPR005119">
    <property type="entry name" value="LysR_subst-bd"/>
</dbReference>
<dbReference type="Gene3D" id="1.10.10.10">
    <property type="entry name" value="Winged helix-like DNA-binding domain superfamily/Winged helix DNA-binding domain"/>
    <property type="match status" value="1"/>
</dbReference>
<gene>
    <name evidence="6" type="ORF">EQP59_00630</name>
</gene>
<dbReference type="GO" id="GO:0000976">
    <property type="term" value="F:transcription cis-regulatory region binding"/>
    <property type="evidence" value="ECO:0007669"/>
    <property type="project" value="TreeGrafter"/>
</dbReference>
<dbReference type="OrthoDB" id="9785745at2"/>
<dbReference type="InterPro" id="IPR000847">
    <property type="entry name" value="LysR_HTH_N"/>
</dbReference>
<dbReference type="Proteomes" id="UP000287701">
    <property type="component" value="Chromosome"/>
</dbReference>
<dbReference type="PROSITE" id="PS50931">
    <property type="entry name" value="HTH_LYSR"/>
    <property type="match status" value="1"/>
</dbReference>
<dbReference type="InterPro" id="IPR036388">
    <property type="entry name" value="WH-like_DNA-bd_sf"/>
</dbReference>
<protein>
    <submittedName>
        <fullName evidence="6">LysR family transcriptional regulator</fullName>
    </submittedName>
</protein>
<dbReference type="PANTHER" id="PTHR30126:SF39">
    <property type="entry name" value="HTH-TYPE TRANSCRIPTIONAL REGULATOR CYSL"/>
    <property type="match status" value="1"/>
</dbReference>
<organism evidence="6 7">
    <name type="scientific">Ornithobacterium rhinotracheale</name>
    <dbReference type="NCBI Taxonomy" id="28251"/>
    <lineage>
        <taxon>Bacteria</taxon>
        <taxon>Pseudomonadati</taxon>
        <taxon>Bacteroidota</taxon>
        <taxon>Flavobacteriia</taxon>
        <taxon>Flavobacteriales</taxon>
        <taxon>Weeksellaceae</taxon>
        <taxon>Ornithobacterium</taxon>
    </lineage>
</organism>
<dbReference type="SUPFAM" id="SSF46785">
    <property type="entry name" value="Winged helix' DNA-binding domain"/>
    <property type="match status" value="1"/>
</dbReference>
<keyword evidence="4" id="KW-0804">Transcription</keyword>
<feature type="domain" description="HTH lysR-type" evidence="5">
    <location>
        <begin position="1"/>
        <end position="58"/>
    </location>
</feature>
<dbReference type="PRINTS" id="PR00039">
    <property type="entry name" value="HTHLYSR"/>
</dbReference>
<evidence type="ECO:0000256" key="2">
    <source>
        <dbReference type="ARBA" id="ARBA00023015"/>
    </source>
</evidence>
<dbReference type="PANTHER" id="PTHR30126">
    <property type="entry name" value="HTH-TYPE TRANSCRIPTIONAL REGULATOR"/>
    <property type="match status" value="1"/>
</dbReference>
<dbReference type="Pfam" id="PF00126">
    <property type="entry name" value="HTH_1"/>
    <property type="match status" value="1"/>
</dbReference>
<evidence type="ECO:0000313" key="7">
    <source>
        <dbReference type="Proteomes" id="UP000287701"/>
    </source>
</evidence>
<dbReference type="EMBL" id="CP035107">
    <property type="protein sequence ID" value="QAR29970.1"/>
    <property type="molecule type" value="Genomic_DNA"/>
</dbReference>
<name>A0A410JP80_ORNRH</name>
<dbReference type="AlphaFoldDB" id="A0A410JP80"/>
<accession>A0A410JP80</accession>
<evidence type="ECO:0000313" key="6">
    <source>
        <dbReference type="EMBL" id="QAR29970.1"/>
    </source>
</evidence>
<evidence type="ECO:0000256" key="3">
    <source>
        <dbReference type="ARBA" id="ARBA00023125"/>
    </source>
</evidence>
<evidence type="ECO:0000259" key="5">
    <source>
        <dbReference type="PROSITE" id="PS50931"/>
    </source>
</evidence>
<proteinExistence type="inferred from homology"/>
<keyword evidence="2" id="KW-0805">Transcription regulation</keyword>
<dbReference type="InterPro" id="IPR036390">
    <property type="entry name" value="WH_DNA-bd_sf"/>
</dbReference>